<sequence length="456" mass="52048">MSSDSKLQLQAWKVLSKYLPGSNHDQEYWWKLTGRHVAALLEAAEYPLHKQYECLLFHYRWTVPYMGPAPGPDGLPTKWKSLLSLDGSAIEYSWKWNTKTSEPDVRYVTEPIWQFPGTELDPLNQQGLRELLQRLGAETSENVNIGWVNHFFAKLYDHDNSKYIEEAAAGSHMSTANSVQLGTEFLRKGTGFKTYFFPRKLGIVEAIPISQYDDAIAKLDVDGKGYSARKALNEFLTNNPEGKLLNPFSLAVDNVAPEKSRLKWYFHTLNTSFKSVREVMTLGDKIIGIEKQLDGLFELIKATVGLPDDFPEDVEVPLPEKSQVYDKSAKDNFGELERVLTGYLYYFDIAPGNKYPEVKWFIPTRHYGPNDLDLAKAIISWMEKHERGGYGPKYLEMLCNLGEHRLLNEGKGLQSFVSCLFRKGELDITTYLGAEAFHPARKPRRSSRGTRRRGDD</sequence>
<proteinExistence type="inferred from homology"/>
<dbReference type="Pfam" id="PF11991">
    <property type="entry name" value="Trp_DMAT"/>
    <property type="match status" value="1"/>
</dbReference>
<comment type="similarity">
    <text evidence="2">Belongs to the tryptophan dimethylallyltransferase family.</text>
</comment>
<feature type="binding site" evidence="4">
    <location>
        <position position="195"/>
    </location>
    <ligand>
        <name>dimethylallyl diphosphate</name>
        <dbReference type="ChEBI" id="CHEBI:57623"/>
    </ligand>
</feature>
<dbReference type="PANTHER" id="PTHR40627">
    <property type="entry name" value="INDOLE PRENYLTRANSFERASE TDIB-RELATED"/>
    <property type="match status" value="1"/>
</dbReference>
<organism evidence="5">
    <name type="scientific">Talaromyces marneffei PM1</name>
    <dbReference type="NCBI Taxonomy" id="1077442"/>
    <lineage>
        <taxon>Eukaryota</taxon>
        <taxon>Fungi</taxon>
        <taxon>Dikarya</taxon>
        <taxon>Ascomycota</taxon>
        <taxon>Pezizomycotina</taxon>
        <taxon>Eurotiomycetes</taxon>
        <taxon>Eurotiomycetidae</taxon>
        <taxon>Eurotiales</taxon>
        <taxon>Trichocomaceae</taxon>
        <taxon>Talaromyces</taxon>
        <taxon>Talaromyces sect. Talaromyces</taxon>
    </lineage>
</organism>
<dbReference type="eggNOG" id="ENOG502S2XP">
    <property type="taxonomic scope" value="Eukaryota"/>
</dbReference>
<feature type="binding site" evidence="4">
    <location>
        <position position="193"/>
    </location>
    <ligand>
        <name>dimethylallyl diphosphate</name>
        <dbReference type="ChEBI" id="CHEBI:57623"/>
    </ligand>
</feature>
<dbReference type="InterPro" id="IPR033964">
    <property type="entry name" value="ABBA"/>
</dbReference>
<feature type="binding site" evidence="4">
    <location>
        <position position="265"/>
    </location>
    <ligand>
        <name>dimethylallyl diphosphate</name>
        <dbReference type="ChEBI" id="CHEBI:57623"/>
    </ligand>
</feature>
<feature type="binding site" evidence="4">
    <location>
        <position position="261"/>
    </location>
    <ligand>
        <name>dimethylallyl diphosphate</name>
        <dbReference type="ChEBI" id="CHEBI:57623"/>
    </ligand>
</feature>
<feature type="binding site" evidence="4">
    <location>
        <position position="106"/>
    </location>
    <ligand>
        <name>dimethylallyl diphosphate</name>
        <dbReference type="ChEBI" id="CHEBI:57623"/>
    </ligand>
</feature>
<keyword evidence="3 5" id="KW-0808">Transferase</keyword>
<dbReference type="InterPro" id="IPR012148">
    <property type="entry name" value="ABBA_DMATS-like"/>
</dbReference>
<dbReference type="SFLD" id="SFLDS00036">
    <property type="entry name" value="Aromatic_Prenyltransferase"/>
    <property type="match status" value="1"/>
</dbReference>
<dbReference type="CDD" id="cd13929">
    <property type="entry name" value="PT-DMATS_CymD"/>
    <property type="match status" value="1"/>
</dbReference>
<evidence type="ECO:0000256" key="1">
    <source>
        <dbReference type="ARBA" id="ARBA00005179"/>
    </source>
</evidence>
<evidence type="ECO:0000256" key="4">
    <source>
        <dbReference type="PIRSR" id="PIRSR000509-1"/>
    </source>
</evidence>
<evidence type="ECO:0000256" key="3">
    <source>
        <dbReference type="ARBA" id="ARBA00022679"/>
    </source>
</evidence>
<dbReference type="HOGENOM" id="CLU_037431_2_0_1"/>
<name>A0A093V9C5_TALMA</name>
<dbReference type="AlphaFoldDB" id="A0A093V9C5"/>
<accession>A0A093V9C5</accession>
<feature type="binding site" evidence="4">
    <location>
        <position position="431"/>
    </location>
    <ligand>
        <name>dimethylallyl diphosphate</name>
        <dbReference type="ChEBI" id="CHEBI:57623"/>
    </ligand>
</feature>
<evidence type="ECO:0000256" key="2">
    <source>
        <dbReference type="ARBA" id="ARBA00010209"/>
    </source>
</evidence>
<evidence type="ECO:0000313" key="5">
    <source>
        <dbReference type="EMBL" id="KFX46559.1"/>
    </source>
</evidence>
<dbReference type="PIRSF" id="PIRSF000509">
    <property type="entry name" value="Trp_DMAT"/>
    <property type="match status" value="1"/>
</dbReference>
<dbReference type="PANTHER" id="PTHR40627:SF4">
    <property type="entry name" value="PRENYLTRANSFERASE ASQH1-RELATED"/>
    <property type="match status" value="1"/>
</dbReference>
<feature type="binding site" evidence="4">
    <location>
        <position position="91"/>
    </location>
    <ligand>
        <name>L-tryptophan</name>
        <dbReference type="ChEBI" id="CHEBI:57912"/>
    </ligand>
</feature>
<dbReference type="EMBL" id="JPOX01000018">
    <property type="protein sequence ID" value="KFX46559.1"/>
    <property type="molecule type" value="Genomic_DNA"/>
</dbReference>
<dbReference type="GO" id="GO:0009820">
    <property type="term" value="P:alkaloid metabolic process"/>
    <property type="evidence" value="ECO:0007669"/>
    <property type="project" value="InterPro"/>
</dbReference>
<dbReference type="NCBIfam" id="TIGR03429">
    <property type="entry name" value="arom_pren_DMATS"/>
    <property type="match status" value="1"/>
</dbReference>
<comment type="pathway">
    <text evidence="1">Secondary metabolite biosynthesis.</text>
</comment>
<comment type="caution">
    <text evidence="5">The sequence shown here is derived from an EMBL/GenBank/DDBJ whole genome shotgun (WGS) entry which is preliminary data.</text>
</comment>
<reference evidence="5" key="1">
    <citation type="journal article" date="2014" name="PLoS Genet.">
        <title>Signature Gene Expression Reveals Novel Clues to the Molecular Mechanisms of Dimorphic Transition in Penicillium marneffei.</title>
        <authorList>
            <person name="Yang E."/>
            <person name="Wang G."/>
            <person name="Cai J."/>
            <person name="Woo P.C."/>
            <person name="Lau S.K."/>
            <person name="Yuen K.-Y."/>
            <person name="Chow W.-N."/>
            <person name="Lin X."/>
        </authorList>
    </citation>
    <scope>NUCLEOTIDE SEQUENCE [LARGE SCALE GENOMIC DNA]</scope>
    <source>
        <strain evidence="5">PM1</strain>
    </source>
</reference>
<gene>
    <name evidence="5" type="ORF">GQ26_0180600</name>
</gene>
<feature type="binding site" evidence="4">
    <location>
        <position position="263"/>
    </location>
    <ligand>
        <name>dimethylallyl diphosphate</name>
        <dbReference type="ChEBI" id="CHEBI:57623"/>
    </ligand>
</feature>
<dbReference type="InterPro" id="IPR017795">
    <property type="entry name" value="ABBA_NscD-like"/>
</dbReference>
<dbReference type="GO" id="GO:0004659">
    <property type="term" value="F:prenyltransferase activity"/>
    <property type="evidence" value="ECO:0007669"/>
    <property type="project" value="TreeGrafter"/>
</dbReference>
<dbReference type="SFLD" id="SFLDG01162">
    <property type="entry name" value="I"/>
    <property type="match status" value="1"/>
</dbReference>
<protein>
    <submittedName>
        <fullName evidence="5">12-alpha,13-alpha-dihydroxyfumitremorgin C prenyltransferase</fullName>
    </submittedName>
</protein>